<dbReference type="EMBL" id="VENP01000004">
    <property type="protein sequence ID" value="TNU76708.1"/>
    <property type="molecule type" value="Genomic_DNA"/>
</dbReference>
<organism evidence="1 2">
    <name type="scientific">Miniimonas arenae</name>
    <dbReference type="NCBI Taxonomy" id="676201"/>
    <lineage>
        <taxon>Bacteria</taxon>
        <taxon>Bacillati</taxon>
        <taxon>Actinomycetota</taxon>
        <taxon>Actinomycetes</taxon>
        <taxon>Micrococcales</taxon>
        <taxon>Beutenbergiaceae</taxon>
        <taxon>Miniimonas</taxon>
    </lineage>
</organism>
<comment type="caution">
    <text evidence="1">The sequence shown here is derived from an EMBL/GenBank/DDBJ whole genome shotgun (WGS) entry which is preliminary data.</text>
</comment>
<evidence type="ECO:0000313" key="1">
    <source>
        <dbReference type="EMBL" id="TNU76708.1"/>
    </source>
</evidence>
<gene>
    <name evidence="1" type="ORF">FH969_02175</name>
</gene>
<accession>A0A5C5BGV3</accession>
<name>A0A5C5BGV3_9MICO</name>
<keyword evidence="2" id="KW-1185">Reference proteome</keyword>
<dbReference type="Proteomes" id="UP000313849">
    <property type="component" value="Unassembled WGS sequence"/>
</dbReference>
<dbReference type="OrthoDB" id="530636at2"/>
<dbReference type="AlphaFoldDB" id="A0A5C5BGV3"/>
<dbReference type="RefSeq" id="WP_139985807.1">
    <property type="nucleotide sequence ID" value="NZ_DAMDJA010000048.1"/>
</dbReference>
<evidence type="ECO:0000313" key="2">
    <source>
        <dbReference type="Proteomes" id="UP000313849"/>
    </source>
</evidence>
<proteinExistence type="predicted"/>
<protein>
    <submittedName>
        <fullName evidence="1">Uncharacterized protein</fullName>
    </submittedName>
</protein>
<dbReference type="Pfam" id="PF21893">
    <property type="entry name" value="DUF6918"/>
    <property type="match status" value="1"/>
</dbReference>
<dbReference type="InterPro" id="IPR054211">
    <property type="entry name" value="DUF6918"/>
</dbReference>
<reference evidence="1 2" key="1">
    <citation type="submission" date="2019-06" db="EMBL/GenBank/DDBJ databases">
        <title>Draft genome sequence of Miniimonas arenae KCTC 19750T isolated from sea sand.</title>
        <authorList>
            <person name="Park S.-J."/>
        </authorList>
    </citation>
    <scope>NUCLEOTIDE SEQUENCE [LARGE SCALE GENOMIC DNA]</scope>
    <source>
        <strain evidence="1 2">KCTC 19750</strain>
    </source>
</reference>
<sequence length="144" mass="14935">MTTLRETLTAPDKKPAVVADLTTLIEGEVAGMGGLTGIAAKAAFSAAKKQKPDVVQRGSAAYLGTLADALDPFWQRSNAEGGDFPAYVTAHQDEVGAALQAKIESEVPAGGKERAMFDKFKGQIAKVMVGALPKLAALVQKHAG</sequence>